<evidence type="ECO:0000256" key="2">
    <source>
        <dbReference type="ARBA" id="ARBA00011738"/>
    </source>
</evidence>
<comment type="catalytic activity">
    <reaction evidence="7 8">
        <text>adenosine(34) in tRNA + H2O + H(+) = inosine(34) in tRNA + NH4(+)</text>
        <dbReference type="Rhea" id="RHEA:43168"/>
        <dbReference type="Rhea" id="RHEA-COMP:10373"/>
        <dbReference type="Rhea" id="RHEA-COMP:10374"/>
        <dbReference type="ChEBI" id="CHEBI:15377"/>
        <dbReference type="ChEBI" id="CHEBI:15378"/>
        <dbReference type="ChEBI" id="CHEBI:28938"/>
        <dbReference type="ChEBI" id="CHEBI:74411"/>
        <dbReference type="ChEBI" id="CHEBI:82852"/>
        <dbReference type="EC" id="3.5.4.33"/>
    </reaction>
</comment>
<keyword evidence="4 8" id="KW-0479">Metal-binding</keyword>
<feature type="binding site" evidence="8">
    <location>
        <position position="72"/>
    </location>
    <ligand>
        <name>Zn(2+)</name>
        <dbReference type="ChEBI" id="CHEBI:29105"/>
        <note>catalytic</note>
    </ligand>
</feature>
<evidence type="ECO:0000313" key="11">
    <source>
        <dbReference type="Proteomes" id="UP000494245"/>
    </source>
</evidence>
<evidence type="ECO:0000256" key="8">
    <source>
        <dbReference type="HAMAP-Rule" id="MF_00972"/>
    </source>
</evidence>
<dbReference type="PANTHER" id="PTHR11079">
    <property type="entry name" value="CYTOSINE DEAMINASE FAMILY MEMBER"/>
    <property type="match status" value="1"/>
</dbReference>
<dbReference type="PROSITE" id="PS51747">
    <property type="entry name" value="CYT_DCMP_DEAMINASES_2"/>
    <property type="match status" value="1"/>
</dbReference>
<proteinExistence type="inferred from homology"/>
<accession>A0A6V8LTT5</accession>
<dbReference type="Proteomes" id="UP000494245">
    <property type="component" value="Unassembled WGS sequence"/>
</dbReference>
<evidence type="ECO:0000256" key="5">
    <source>
        <dbReference type="ARBA" id="ARBA00022801"/>
    </source>
</evidence>
<dbReference type="RefSeq" id="WP_235956989.1">
    <property type="nucleotide sequence ID" value="NZ_BLTE01000014.1"/>
</dbReference>
<dbReference type="PROSITE" id="PS00903">
    <property type="entry name" value="CYT_DCMP_DEAMINASES_1"/>
    <property type="match status" value="1"/>
</dbReference>
<keyword evidence="11" id="KW-1185">Reference proteome</keyword>
<comment type="subunit">
    <text evidence="2 8">Homodimer.</text>
</comment>
<evidence type="ECO:0000259" key="9">
    <source>
        <dbReference type="PROSITE" id="PS51747"/>
    </source>
</evidence>
<evidence type="ECO:0000256" key="3">
    <source>
        <dbReference type="ARBA" id="ARBA00022694"/>
    </source>
</evidence>
<dbReference type="EC" id="3.5.4.33" evidence="8"/>
<sequence>MKPTTPPSALLSQPPPGWKSWRLVMTRALRQAWRAGRGGEAPVGAVVLEAATGRILAEACNGPIEANDPTAHAEILALRDAGRALGNYRLNGAILAVTLEPCLMCVGAMVHARIGGLVYGAADPKAGAVSSALKGVELPFLNHRFPVLGGVLAAECGATLTRFFAARRKERG</sequence>
<dbReference type="InterPro" id="IPR016193">
    <property type="entry name" value="Cytidine_deaminase-like"/>
</dbReference>
<dbReference type="PANTHER" id="PTHR11079:SF202">
    <property type="entry name" value="TRNA-SPECIFIC ADENOSINE DEAMINASE"/>
    <property type="match status" value="1"/>
</dbReference>
<evidence type="ECO:0000313" key="10">
    <source>
        <dbReference type="EMBL" id="GFK95134.1"/>
    </source>
</evidence>
<feature type="active site" description="Proton donor" evidence="8">
    <location>
        <position position="74"/>
    </location>
</feature>
<comment type="cofactor">
    <cofactor evidence="8">
        <name>Zn(2+)</name>
        <dbReference type="ChEBI" id="CHEBI:29105"/>
    </cofactor>
    <text evidence="8">Binds 1 zinc ion per subunit.</text>
</comment>
<comment type="function">
    <text evidence="8">Catalyzes the deamination of adenosine to inosine at the wobble position 34 of tRNA(Arg2).</text>
</comment>
<dbReference type="NCBIfam" id="NF008113">
    <property type="entry name" value="PRK10860.1"/>
    <property type="match status" value="1"/>
</dbReference>
<dbReference type="InterPro" id="IPR016192">
    <property type="entry name" value="APOBEC/CMP_deaminase_Zn-bd"/>
</dbReference>
<evidence type="ECO:0000256" key="7">
    <source>
        <dbReference type="ARBA" id="ARBA00048045"/>
    </source>
</evidence>
<dbReference type="Pfam" id="PF00383">
    <property type="entry name" value="dCMP_cyt_deam_1"/>
    <property type="match status" value="1"/>
</dbReference>
<feature type="binding site" evidence="8">
    <location>
        <position position="102"/>
    </location>
    <ligand>
        <name>Zn(2+)</name>
        <dbReference type="ChEBI" id="CHEBI:29105"/>
        <note>catalytic</note>
    </ligand>
</feature>
<dbReference type="EMBL" id="BLTE01000014">
    <property type="protein sequence ID" value="GFK95134.1"/>
    <property type="molecule type" value="Genomic_DNA"/>
</dbReference>
<evidence type="ECO:0000256" key="1">
    <source>
        <dbReference type="ARBA" id="ARBA00010669"/>
    </source>
</evidence>
<dbReference type="InterPro" id="IPR002125">
    <property type="entry name" value="CMP_dCMP_dom"/>
</dbReference>
<organism evidence="10 11">
    <name type="scientific">Fundidesulfovibrio magnetotacticus</name>
    <dbReference type="NCBI Taxonomy" id="2730080"/>
    <lineage>
        <taxon>Bacteria</taxon>
        <taxon>Pseudomonadati</taxon>
        <taxon>Thermodesulfobacteriota</taxon>
        <taxon>Desulfovibrionia</taxon>
        <taxon>Desulfovibrionales</taxon>
        <taxon>Desulfovibrionaceae</taxon>
        <taxon>Fundidesulfovibrio</taxon>
    </lineage>
</organism>
<keyword evidence="5 8" id="KW-0378">Hydrolase</keyword>
<keyword evidence="6 8" id="KW-0862">Zinc</keyword>
<dbReference type="InterPro" id="IPR028883">
    <property type="entry name" value="tRNA_aden_deaminase"/>
</dbReference>
<dbReference type="HAMAP" id="MF_00972">
    <property type="entry name" value="tRNA_aden_deaminase"/>
    <property type="match status" value="1"/>
</dbReference>
<evidence type="ECO:0000256" key="4">
    <source>
        <dbReference type="ARBA" id="ARBA00022723"/>
    </source>
</evidence>
<protein>
    <recommendedName>
        <fullName evidence="8">tRNA-specific adenosine deaminase</fullName>
        <ecNumber evidence="8">3.5.4.33</ecNumber>
    </recommendedName>
</protein>
<dbReference type="Gene3D" id="3.40.140.10">
    <property type="entry name" value="Cytidine Deaminase, domain 2"/>
    <property type="match status" value="1"/>
</dbReference>
<dbReference type="CDD" id="cd01285">
    <property type="entry name" value="nucleoside_deaminase"/>
    <property type="match status" value="1"/>
</dbReference>
<gene>
    <name evidence="10" type="primary">tadA_1</name>
    <name evidence="8" type="synonym">tadA</name>
    <name evidence="10" type="ORF">NNJEOMEG_02992</name>
</gene>
<feature type="domain" description="CMP/dCMP-type deaminase" evidence="9">
    <location>
        <begin position="19"/>
        <end position="148"/>
    </location>
</feature>
<comment type="similarity">
    <text evidence="1">Belongs to the cytidine and deoxycytidylate deaminase family. ADAT2 subfamily.</text>
</comment>
<dbReference type="GO" id="GO:0002100">
    <property type="term" value="P:tRNA wobble adenosine to inosine editing"/>
    <property type="evidence" value="ECO:0007669"/>
    <property type="project" value="UniProtKB-UniRule"/>
</dbReference>
<evidence type="ECO:0000256" key="6">
    <source>
        <dbReference type="ARBA" id="ARBA00022833"/>
    </source>
</evidence>
<dbReference type="GO" id="GO:0008270">
    <property type="term" value="F:zinc ion binding"/>
    <property type="evidence" value="ECO:0007669"/>
    <property type="project" value="UniProtKB-UniRule"/>
</dbReference>
<keyword evidence="3 8" id="KW-0819">tRNA processing</keyword>
<dbReference type="GO" id="GO:0052717">
    <property type="term" value="F:tRNA-specific adenosine-34 deaminase activity"/>
    <property type="evidence" value="ECO:0007669"/>
    <property type="project" value="UniProtKB-UniRule"/>
</dbReference>
<dbReference type="SUPFAM" id="SSF53927">
    <property type="entry name" value="Cytidine deaminase-like"/>
    <property type="match status" value="1"/>
</dbReference>
<reference evidence="10 11" key="1">
    <citation type="submission" date="2020-04" db="EMBL/GenBank/DDBJ databases">
        <authorList>
            <consortium name="Desulfovibrio sp. FSS-1 genome sequencing consortium"/>
            <person name="Shimoshige H."/>
            <person name="Kobayashi H."/>
            <person name="Maekawa T."/>
        </authorList>
    </citation>
    <scope>NUCLEOTIDE SEQUENCE [LARGE SCALE GENOMIC DNA]</scope>
    <source>
        <strain evidence="10 11">SIID29052-01</strain>
    </source>
</reference>
<name>A0A6V8LTT5_9BACT</name>
<dbReference type="AlphaFoldDB" id="A0A6V8LTT5"/>
<feature type="binding site" evidence="8">
    <location>
        <position position="105"/>
    </location>
    <ligand>
        <name>Zn(2+)</name>
        <dbReference type="ChEBI" id="CHEBI:29105"/>
        <note>catalytic</note>
    </ligand>
</feature>
<comment type="caution">
    <text evidence="10">The sequence shown here is derived from an EMBL/GenBank/DDBJ whole genome shotgun (WGS) entry which is preliminary data.</text>
</comment>
<reference evidence="10 11" key="2">
    <citation type="submission" date="2020-05" db="EMBL/GenBank/DDBJ databases">
        <title>Draft genome sequence of Desulfovibrio sp. strainFSS-1.</title>
        <authorList>
            <person name="Shimoshige H."/>
            <person name="Kobayashi H."/>
            <person name="Maekawa T."/>
        </authorList>
    </citation>
    <scope>NUCLEOTIDE SEQUENCE [LARGE SCALE GENOMIC DNA]</scope>
    <source>
        <strain evidence="10 11">SIID29052-01</strain>
    </source>
</reference>